<protein>
    <submittedName>
        <fullName evidence="4">Transferrin binding protein-like solute binding protein</fullName>
    </submittedName>
</protein>
<proteinExistence type="predicted"/>
<dbReference type="AlphaFoldDB" id="A0A379LN99"/>
<feature type="signal peptide" evidence="2">
    <location>
        <begin position="1"/>
        <end position="24"/>
    </location>
</feature>
<feature type="region of interest" description="Disordered" evidence="1">
    <location>
        <begin position="25"/>
        <end position="58"/>
    </location>
</feature>
<keyword evidence="5" id="KW-1185">Reference proteome</keyword>
<dbReference type="InterPro" id="IPR054843">
    <property type="entry name" value="Slam_hemophilin_C"/>
</dbReference>
<dbReference type="NCBIfam" id="NF041636">
    <property type="entry name" value="slam_lipo"/>
    <property type="match status" value="1"/>
</dbReference>
<keyword evidence="2" id="KW-0732">Signal</keyword>
<feature type="compositionally biased region" description="Pro residues" evidence="1">
    <location>
        <begin position="34"/>
        <end position="46"/>
    </location>
</feature>
<evidence type="ECO:0000256" key="2">
    <source>
        <dbReference type="SAM" id="SignalP"/>
    </source>
</evidence>
<accession>A0A379LN99</accession>
<evidence type="ECO:0000313" key="4">
    <source>
        <dbReference type="EMBL" id="SUD92069.1"/>
    </source>
</evidence>
<dbReference type="SUPFAM" id="SSF56925">
    <property type="entry name" value="OMPA-like"/>
    <property type="match status" value="1"/>
</dbReference>
<dbReference type="InterPro" id="IPR011250">
    <property type="entry name" value="OMP/PagP_B-barrel"/>
</dbReference>
<sequence length="256" mass="27003">MHYFNKLTASIIATLFLASCSSGGSSSSTQTPTTPLPDKTPPPSIKPEPKPEATKTETGKYLKIVASNGAEKATTGSINSSNLDMLKIEDKTIVISYPNIYAGTWTSINDTATCCGKTDYSKIGYYSDGPAMSYMFFNGDVTPEMPNSGIAEYNGYFLYRGANSAKGDLIDGTANYKADFVNKEFTGKLKADSVSIGIQANIEGNKLTGTAQSSLDSSKGIVSGGFYGPNAAEVAGMIEGTKAGKTEWTGVFNGKQ</sequence>
<gene>
    <name evidence="4" type="ORF">NCTC10526_02450</name>
</gene>
<feature type="compositionally biased region" description="Basic and acidic residues" evidence="1">
    <location>
        <begin position="47"/>
        <end position="58"/>
    </location>
</feature>
<evidence type="ECO:0000256" key="1">
    <source>
        <dbReference type="SAM" id="MobiDB-lite"/>
    </source>
</evidence>
<dbReference type="Gene3D" id="2.40.160.90">
    <property type="match status" value="1"/>
</dbReference>
<dbReference type="Pfam" id="PF01298">
    <property type="entry name" value="TbpB_B_D"/>
    <property type="match status" value="1"/>
</dbReference>
<name>A0A379LN99_9GAMM</name>
<organism evidence="4 5">
    <name type="scientific">Psychrobacter phenylpyruvicus</name>
    <dbReference type="NCBI Taxonomy" id="29432"/>
    <lineage>
        <taxon>Bacteria</taxon>
        <taxon>Pseudomonadati</taxon>
        <taxon>Pseudomonadota</taxon>
        <taxon>Gammaproteobacteria</taxon>
        <taxon>Moraxellales</taxon>
        <taxon>Moraxellaceae</taxon>
        <taxon>Psychrobacter</taxon>
    </lineage>
</organism>
<reference evidence="4 5" key="1">
    <citation type="submission" date="2018-06" db="EMBL/GenBank/DDBJ databases">
        <authorList>
            <consortium name="Pathogen Informatics"/>
            <person name="Doyle S."/>
        </authorList>
    </citation>
    <scope>NUCLEOTIDE SEQUENCE [LARGE SCALE GENOMIC DNA]</scope>
    <source>
        <strain evidence="4 5">NCTC10526</strain>
    </source>
</reference>
<feature type="domain" description="Transferrin-binding protein B C-lobe/N-lobe beta-barrel" evidence="3">
    <location>
        <begin position="145"/>
        <end position="256"/>
    </location>
</feature>
<evidence type="ECO:0000259" key="3">
    <source>
        <dbReference type="Pfam" id="PF01298"/>
    </source>
</evidence>
<dbReference type="InterPro" id="IPR001677">
    <property type="entry name" value="TbpB_B_D"/>
</dbReference>
<dbReference type="RefSeq" id="WP_028857752.1">
    <property type="nucleotide sequence ID" value="NZ_CAJHAQ010000001.1"/>
</dbReference>
<dbReference type="PROSITE" id="PS51257">
    <property type="entry name" value="PROKAR_LIPOPROTEIN"/>
    <property type="match status" value="1"/>
</dbReference>
<dbReference type="Proteomes" id="UP000254123">
    <property type="component" value="Unassembled WGS sequence"/>
</dbReference>
<dbReference type="EMBL" id="UGVC01000001">
    <property type="protein sequence ID" value="SUD92069.1"/>
    <property type="molecule type" value="Genomic_DNA"/>
</dbReference>
<evidence type="ECO:0000313" key="5">
    <source>
        <dbReference type="Proteomes" id="UP000254123"/>
    </source>
</evidence>
<feature type="chain" id="PRO_5016970387" evidence="2">
    <location>
        <begin position="25"/>
        <end position="256"/>
    </location>
</feature>